<evidence type="ECO:0000256" key="4">
    <source>
        <dbReference type="PROSITE-ProRule" id="PRU01100"/>
    </source>
</evidence>
<dbReference type="PANTHER" id="PTHR40079">
    <property type="entry name" value="MANNAN ENDO-1,4-BETA-MANNOSIDASE E-RELATED"/>
    <property type="match status" value="1"/>
</dbReference>
<evidence type="ECO:0000313" key="7">
    <source>
        <dbReference type="Proteomes" id="UP001651690"/>
    </source>
</evidence>
<gene>
    <name evidence="6" type="ORF">NM203_08245</name>
</gene>
<evidence type="ECO:0000313" key="6">
    <source>
        <dbReference type="EMBL" id="MCP9272174.1"/>
    </source>
</evidence>
<dbReference type="Proteomes" id="UP001651690">
    <property type="component" value="Unassembled WGS sequence"/>
</dbReference>
<comment type="similarity">
    <text evidence="1 4">Belongs to the glycosyl hydrolase 26 family.</text>
</comment>
<name>A0ABT1M1L8_9MYCO</name>
<feature type="active site" description="Proton donor" evidence="4">
    <location>
        <position position="114"/>
    </location>
</feature>
<evidence type="ECO:0000259" key="5">
    <source>
        <dbReference type="PROSITE" id="PS51764"/>
    </source>
</evidence>
<dbReference type="SUPFAM" id="SSF51445">
    <property type="entry name" value="(Trans)glycosidases"/>
    <property type="match status" value="1"/>
</dbReference>
<sequence length="286" mass="31744">MDRPLRFGVSTPGGPLAVEELRSVARVISRSLDIVLWFEDFASPPPIAEFAVARRWGARPIVTWEPWLCRGHARNVSSEPFQLIVEGRYDAYLRRWADELRDFGSTVYVRFAHEFNGTWYPWSPAGGTSASAYTAAWRHLHSLFAAHGAANVRWVWAADASSEQEGALQDWYPGTDCVDVLAVDGYNWGTSLPGARWVTPPDLFARPLEQLRGIDDGKPILVTEVACAEAGGDKPAWIGDLVRELSGQRNVTGFVWFDHDKETDWRLTSSPESAQAMAAALQDVAA</sequence>
<evidence type="ECO:0000256" key="3">
    <source>
        <dbReference type="ARBA" id="ARBA00023295"/>
    </source>
</evidence>
<evidence type="ECO:0000256" key="2">
    <source>
        <dbReference type="ARBA" id="ARBA00022801"/>
    </source>
</evidence>
<evidence type="ECO:0000256" key="1">
    <source>
        <dbReference type="ARBA" id="ARBA00007754"/>
    </source>
</evidence>
<dbReference type="PANTHER" id="PTHR40079:SF4">
    <property type="entry name" value="GH26 DOMAIN-CONTAINING PROTEIN-RELATED"/>
    <property type="match status" value="1"/>
</dbReference>
<dbReference type="Pfam" id="PF02156">
    <property type="entry name" value="Glyco_hydro_26"/>
    <property type="match status" value="1"/>
</dbReference>
<proteinExistence type="inferred from homology"/>
<keyword evidence="3 4" id="KW-0326">Glycosidase</keyword>
<dbReference type="Gene3D" id="3.20.20.80">
    <property type="entry name" value="Glycosidases"/>
    <property type="match status" value="1"/>
</dbReference>
<reference evidence="6 7" key="1">
    <citation type="submission" date="2022-06" db="EMBL/GenBank/DDBJ databases">
        <title>Mycolicibacterium sp. CAU 1645 isolated from seawater.</title>
        <authorList>
            <person name="Kim W."/>
        </authorList>
    </citation>
    <scope>NUCLEOTIDE SEQUENCE [LARGE SCALE GENOMIC DNA]</scope>
    <source>
        <strain evidence="6 7">CAU 1645</strain>
    </source>
</reference>
<dbReference type="InterPro" id="IPR017853">
    <property type="entry name" value="GH"/>
</dbReference>
<dbReference type="EMBL" id="JANDBD010000003">
    <property type="protein sequence ID" value="MCP9272174.1"/>
    <property type="molecule type" value="Genomic_DNA"/>
</dbReference>
<dbReference type="InterPro" id="IPR022790">
    <property type="entry name" value="GH26_dom"/>
</dbReference>
<keyword evidence="2 4" id="KW-0378">Hydrolase</keyword>
<comment type="caution">
    <text evidence="6">The sequence shown here is derived from an EMBL/GenBank/DDBJ whole genome shotgun (WGS) entry which is preliminary data.</text>
</comment>
<protein>
    <submittedName>
        <fullName evidence="6">Endoglucanase</fullName>
    </submittedName>
</protein>
<keyword evidence="7" id="KW-1185">Reference proteome</keyword>
<dbReference type="PROSITE" id="PS51764">
    <property type="entry name" value="GH26"/>
    <property type="match status" value="1"/>
</dbReference>
<dbReference type="RefSeq" id="WP_255059352.1">
    <property type="nucleotide sequence ID" value="NZ_JANDBD010000003.1"/>
</dbReference>
<feature type="domain" description="GH26" evidence="5">
    <location>
        <begin position="1"/>
        <end position="286"/>
    </location>
</feature>
<dbReference type="InterPro" id="IPR000805">
    <property type="entry name" value="Glyco_hydro_26"/>
</dbReference>
<accession>A0ABT1M1L8</accession>
<organism evidence="6 7">
    <name type="scientific">Mycolicibacterium arenosum</name>
    <dbReference type="NCBI Taxonomy" id="2952157"/>
    <lineage>
        <taxon>Bacteria</taxon>
        <taxon>Bacillati</taxon>
        <taxon>Actinomycetota</taxon>
        <taxon>Actinomycetes</taxon>
        <taxon>Mycobacteriales</taxon>
        <taxon>Mycobacteriaceae</taxon>
        <taxon>Mycolicibacterium</taxon>
    </lineage>
</organism>
<feature type="active site" description="Nucleophile" evidence="4">
    <location>
        <position position="224"/>
    </location>
</feature>